<protein>
    <submittedName>
        <fullName evidence="4">DUF4132 domain-containing protein</fullName>
    </submittedName>
</protein>
<name>A0A6C0P3T1_9BACL</name>
<evidence type="ECO:0000259" key="2">
    <source>
        <dbReference type="Pfam" id="PF18991"/>
    </source>
</evidence>
<dbReference type="InterPro" id="IPR025406">
    <property type="entry name" value="DUF4132"/>
</dbReference>
<reference evidence="4 5" key="1">
    <citation type="submission" date="2020-02" db="EMBL/GenBank/DDBJ databases">
        <title>Paenibacillus sp. nov., isolated from rhizosphere soil of tomato.</title>
        <authorList>
            <person name="Weon H.-Y."/>
            <person name="Lee S.A."/>
        </authorList>
    </citation>
    <scope>NUCLEOTIDE SEQUENCE [LARGE SCALE GENOMIC DNA]</scope>
    <source>
        <strain evidence="4 5">14171R-81</strain>
    </source>
</reference>
<evidence type="ECO:0000259" key="1">
    <source>
        <dbReference type="Pfam" id="PF13569"/>
    </source>
</evidence>
<evidence type="ECO:0000259" key="3">
    <source>
        <dbReference type="Pfam" id="PF24879"/>
    </source>
</evidence>
<organism evidence="4 5">
    <name type="scientific">Paenibacillus rhizovicinus</name>
    <dbReference type="NCBI Taxonomy" id="2704463"/>
    <lineage>
        <taxon>Bacteria</taxon>
        <taxon>Bacillati</taxon>
        <taxon>Bacillota</taxon>
        <taxon>Bacilli</taxon>
        <taxon>Bacillales</taxon>
        <taxon>Paenibacillaceae</taxon>
        <taxon>Paenibacillus</taxon>
    </lineage>
</organism>
<dbReference type="Pfam" id="PF13569">
    <property type="entry name" value="DUF4132"/>
    <property type="match status" value="1"/>
</dbReference>
<dbReference type="Pfam" id="PF24879">
    <property type="entry name" value="DUF7737"/>
    <property type="match status" value="1"/>
</dbReference>
<gene>
    <name evidence="4" type="ORF">GZH47_10995</name>
</gene>
<evidence type="ECO:0000313" key="5">
    <source>
        <dbReference type="Proteomes" id="UP000479114"/>
    </source>
</evidence>
<feature type="domain" description="DUF4132" evidence="1">
    <location>
        <begin position="1297"/>
        <end position="1471"/>
    </location>
</feature>
<dbReference type="KEGG" id="prz:GZH47_10995"/>
<feature type="domain" description="DUF5724" evidence="2">
    <location>
        <begin position="46"/>
        <end position="1256"/>
    </location>
</feature>
<dbReference type="RefSeq" id="WP_162640140.1">
    <property type="nucleotide sequence ID" value="NZ_CP048286.1"/>
</dbReference>
<dbReference type="Gene3D" id="1.25.10.10">
    <property type="entry name" value="Leucine-rich Repeat Variant"/>
    <property type="match status" value="1"/>
</dbReference>
<dbReference type="InterPro" id="IPR056639">
    <property type="entry name" value="DUF7737"/>
</dbReference>
<dbReference type="SUPFAM" id="SSF48371">
    <property type="entry name" value="ARM repeat"/>
    <property type="match status" value="1"/>
</dbReference>
<proteinExistence type="predicted"/>
<dbReference type="InterPro" id="IPR011989">
    <property type="entry name" value="ARM-like"/>
</dbReference>
<dbReference type="EMBL" id="CP048286">
    <property type="protein sequence ID" value="QHW31332.1"/>
    <property type="molecule type" value="Genomic_DNA"/>
</dbReference>
<keyword evidence="5" id="KW-1185">Reference proteome</keyword>
<sequence length="1668" mass="189243">MRTASEQKQDLERYIASKREEAARWPESKRRLIEAVLADVEDPTVQSAQMLEKLFWPAQVNHISEALQGERLEVVAKLIGEEHAAMFKAIWDRSVLYPYTSGLSRLPFRSPEQSRLYLPLNLRRLAAAVHFVAQGYAWGVEAVLQDAANHPFLHDWIALAIDQGDDQSLQAVKRVIESDDSGAKLTRNMIKGCLMSHNVEARRAIGELLLSAKLQEGLRQTIMECADETSRESFILMLQLVLETDLLRFPSIVRAFGTWTAIVLDMDKPAVIRKCLQSAYDCLTDRDALTACLNSSDAQLFYIGLWALAVDETAWLQQPILLAIGTGEVYKAVAALELLQHTQQEDFQHKLASGFLINTEAGGMTHLHFLAKVLANLSTHDGTDSAFSLRHRTKLRNATEADIALFRQFRKLLAIVPIKQQTFWEQDYSSYTISADTVCLHMIVLAIETGSEEMGDELLELLPTMSPGTRETFCSAVLGHARNDKQRSALIDALGDKGAGVRHAAMRGVSKLALMPEEYARVEQLLQYKAGDIRQNALELLFKQPLEELKATVGRLLTDKKEEKRLAGLECMVQMRDSERHGPIFEACLGLARGLKQPTSREKVLLDSIVEKDISADDPMHGFGLYDPSMHDKLSPLPEHLTLEGIFRTGHEELKQILQVWSDRIHELRNEEFVLELGDGTQQTLLLSEGEWGFQALRMRAVKPMDQFPFPDVWRELARSQGLDGERLIQLIWYLEAPGSKQFGFKLDDFKENYHTPHLDGLFASLKQSGLQIFKEKLHYSWFIRMLCRALYQEEQEDERYRIVYHTSVAIYNCLMADSQVQKQDNRPRQGRLRFGNGEVHFGDVVDTEEVQFWLKHLQDFGLYGADETEWRDEWRWQDGKFRESFRLRQRIAKLERQEYAGPILETEELLGALEAGILSENEFYRELFEGDHGRTHLHALTRDAAYHRISLEKYPIGQRLTRRAVDRIAEIEMKRGDIATPVSRLAEGIQRFEGARHFVQCLLSLGSESLARGYDWFGVSTKKGSLSRMLKHVFPGAGEDAGTLRALLSGHKVPERRLIEAAMYAPQWIDLVEQVLEWEGLSSACWYFHAHTTDYLTADKETMVGRYSSIPPRQLQEGAFDIDWFHQAYRKLGDKRFRHVYDSAKYIANGANHRRAQLFADAVLGKLQLAELEAEMIEKRNKNYVLCYGLVPMLEKDGDHREDLLHRYEVLQQFLKISKTFGALRRESESAVVQLALENLSRNAGFADLTRMIWHVEAEAFQALSGHFAPMAIGYWEASLAVDEFGQTSMLVTKDGKALKSVPAGLKGYEAFKELKKTQASLKAQLQRARAAFEQAMVNQEAFTCGELVRLEKNPILAPLVGRLVFRTESGGLGWFVDGSLRGVNGDLTVIRGEERLWVAHSFDLYESGEWPQFQRQLFAEKIVQPFKQVFRELYLLTEDERSNGAASGRYGGHQVQQRRAAALFKARRWTVSHQAGLQKVYHRERIMATMYAQADWFTPAEMEAPTLETVEFFHLDTWQRVALADVPPVIFSEVMRDIDLVVSVAHVGGVDPDASLSTIEMRAAMAAELMPLLKLSNVTFKSAHAIIEGVLGEYSVHLGSGVVHQTAGGALHILAVHGQQRGRLFLPFVDDDPRTAEVLSKIIVLAEDRKLKDPTILRQIKQYAGS</sequence>
<dbReference type="InterPro" id="IPR016024">
    <property type="entry name" value="ARM-type_fold"/>
</dbReference>
<accession>A0A6C0P3T1</accession>
<dbReference type="Pfam" id="PF18991">
    <property type="entry name" value="DUF5724"/>
    <property type="match status" value="1"/>
</dbReference>
<feature type="domain" description="DUF7737" evidence="3">
    <location>
        <begin position="1561"/>
        <end position="1662"/>
    </location>
</feature>
<evidence type="ECO:0000313" key="4">
    <source>
        <dbReference type="EMBL" id="QHW31332.1"/>
    </source>
</evidence>
<dbReference type="InterPro" id="IPR043782">
    <property type="entry name" value="DUF5724"/>
</dbReference>
<dbReference type="Proteomes" id="UP000479114">
    <property type="component" value="Chromosome"/>
</dbReference>